<dbReference type="SUPFAM" id="SSF50952">
    <property type="entry name" value="Soluble quinoprotein glucose dehydrogenase"/>
    <property type="match status" value="1"/>
</dbReference>
<proteinExistence type="predicted"/>
<dbReference type="InterPro" id="IPR011042">
    <property type="entry name" value="6-blade_b-propeller_TolB-like"/>
</dbReference>
<protein>
    <submittedName>
        <fullName evidence="3">PQQ-dependent sugar dehydrogenase</fullName>
    </submittedName>
</protein>
<dbReference type="InterPro" id="IPR011041">
    <property type="entry name" value="Quinoprot_gluc/sorb_DH_b-prop"/>
</dbReference>
<keyword evidence="4" id="KW-1185">Reference proteome</keyword>
<evidence type="ECO:0000259" key="2">
    <source>
        <dbReference type="Pfam" id="PF07995"/>
    </source>
</evidence>
<feature type="signal peptide" evidence="1">
    <location>
        <begin position="1"/>
        <end position="25"/>
    </location>
</feature>
<dbReference type="PANTHER" id="PTHR19328">
    <property type="entry name" value="HEDGEHOG-INTERACTING PROTEIN"/>
    <property type="match status" value="1"/>
</dbReference>
<name>A0ABW3SIG7_9BACT</name>
<dbReference type="InterPro" id="IPR012938">
    <property type="entry name" value="Glc/Sorbosone_DH"/>
</dbReference>
<sequence>MMNNVRWLKTILFLCLLTVIVTTTAAQTVTGPLGEQFSARVVAKGLSGPWEITYGPDSLLWVTESKGYTVSRINPKNGNRTVLLDLSGNKNFPRYDTMPEEVSKGKPWPQGGLMGLALHPQLLTGKPYVYLSYIYHFEGAEAEDSGAAPNYGGYFFKTKLVRYTYDAQKQTLHTPQILCDTIPGSNDHNSGRLLIAPVGGEAYLFYTVGDMGAGQYDNAGRPNFAQRTDKYEGKVLRFQLEPDQDAGTYDKWIPNDNPFNSDRQNAVWSYGHRNAQGLAYAVVGNKGRIYTAEHGPFSDDEINIIQKGKNYGHPLIVGYNDGNYNGLAAGATSHSSLPGQWHTTYPFIKSESANVRAIGAENYQDPIHSFYPSSNQFLHAVLARTKQDSEEKPEWPAVAPSSIAVYTASAIPGWQNSLLVTSLKEKRLVRLKLNAAGDGLTGDTLTYFKAPARYRDVALSMDGRSIFLAIDSVQASSGPSEDADTQDQQSQCSGCIIAYTYQPASHSSNETNLVQQLRTAVQKMNKKQQHTIRANLAPAQRRAFNLLLISDLTTTEEAQVRQNALELQHAVKQVK</sequence>
<dbReference type="EMBL" id="JBHTLD010000001">
    <property type="protein sequence ID" value="MFD1184612.1"/>
    <property type="molecule type" value="Genomic_DNA"/>
</dbReference>
<feature type="domain" description="Glucose/Sorbosone dehydrogenase" evidence="2">
    <location>
        <begin position="395"/>
        <end position="471"/>
    </location>
</feature>
<evidence type="ECO:0000313" key="4">
    <source>
        <dbReference type="Proteomes" id="UP001597094"/>
    </source>
</evidence>
<feature type="domain" description="Glucose/Sorbosone dehydrogenase" evidence="2">
    <location>
        <begin position="47"/>
        <end position="332"/>
    </location>
</feature>
<evidence type="ECO:0000256" key="1">
    <source>
        <dbReference type="SAM" id="SignalP"/>
    </source>
</evidence>
<evidence type="ECO:0000313" key="3">
    <source>
        <dbReference type="EMBL" id="MFD1184612.1"/>
    </source>
</evidence>
<feature type="chain" id="PRO_5045536479" evidence="1">
    <location>
        <begin position="26"/>
        <end position="575"/>
    </location>
</feature>
<keyword evidence="1" id="KW-0732">Signal</keyword>
<dbReference type="RefSeq" id="WP_377521942.1">
    <property type="nucleotide sequence ID" value="NZ_JBHTLD010000001.1"/>
</dbReference>
<dbReference type="Proteomes" id="UP001597094">
    <property type="component" value="Unassembled WGS sequence"/>
</dbReference>
<organism evidence="3 4">
    <name type="scientific">Pontibacter rugosus</name>
    <dbReference type="NCBI Taxonomy" id="1745966"/>
    <lineage>
        <taxon>Bacteria</taxon>
        <taxon>Pseudomonadati</taxon>
        <taxon>Bacteroidota</taxon>
        <taxon>Cytophagia</taxon>
        <taxon>Cytophagales</taxon>
        <taxon>Hymenobacteraceae</taxon>
        <taxon>Pontibacter</taxon>
    </lineage>
</organism>
<gene>
    <name evidence="3" type="ORF">ACFQ2O_00240</name>
</gene>
<dbReference type="Gene3D" id="2.120.10.30">
    <property type="entry name" value="TolB, C-terminal domain"/>
    <property type="match status" value="1"/>
</dbReference>
<dbReference type="PANTHER" id="PTHR19328:SF13">
    <property type="entry name" value="HIPL1 PROTEIN"/>
    <property type="match status" value="1"/>
</dbReference>
<dbReference type="Pfam" id="PF07995">
    <property type="entry name" value="GSDH"/>
    <property type="match status" value="2"/>
</dbReference>
<comment type="caution">
    <text evidence="3">The sequence shown here is derived from an EMBL/GenBank/DDBJ whole genome shotgun (WGS) entry which is preliminary data.</text>
</comment>
<accession>A0ABW3SIG7</accession>
<reference evidence="4" key="1">
    <citation type="journal article" date="2019" name="Int. J. Syst. Evol. Microbiol.">
        <title>The Global Catalogue of Microorganisms (GCM) 10K type strain sequencing project: providing services to taxonomists for standard genome sequencing and annotation.</title>
        <authorList>
            <consortium name="The Broad Institute Genomics Platform"/>
            <consortium name="The Broad Institute Genome Sequencing Center for Infectious Disease"/>
            <person name="Wu L."/>
            <person name="Ma J."/>
        </authorList>
    </citation>
    <scope>NUCLEOTIDE SEQUENCE [LARGE SCALE GENOMIC DNA]</scope>
    <source>
        <strain evidence="4">JCM 31319</strain>
    </source>
</reference>